<keyword evidence="3" id="KW-1133">Transmembrane helix</keyword>
<feature type="region of interest" description="Disordered" evidence="2">
    <location>
        <begin position="1"/>
        <end position="20"/>
    </location>
</feature>
<evidence type="ECO:0000313" key="5">
    <source>
        <dbReference type="Proteomes" id="UP000006860"/>
    </source>
</evidence>
<keyword evidence="3" id="KW-0812">Transmembrane</keyword>
<protein>
    <submittedName>
        <fullName evidence="4">Uncharacterized protein</fullName>
    </submittedName>
</protein>
<gene>
    <name evidence="4" type="ordered locus">Plabr_1884</name>
</gene>
<proteinExistence type="predicted"/>
<keyword evidence="3" id="KW-0472">Membrane</keyword>
<dbReference type="RefSeq" id="WP_013628220.1">
    <property type="nucleotide sequence ID" value="NC_015174.1"/>
</dbReference>
<feature type="transmembrane region" description="Helical" evidence="3">
    <location>
        <begin position="26"/>
        <end position="45"/>
    </location>
</feature>
<keyword evidence="5" id="KW-1185">Reference proteome</keyword>
<feature type="compositionally biased region" description="Basic and acidic residues" evidence="2">
    <location>
        <begin position="374"/>
        <end position="405"/>
    </location>
</feature>
<feature type="region of interest" description="Disordered" evidence="2">
    <location>
        <begin position="374"/>
        <end position="413"/>
    </location>
</feature>
<name>F0SH08_RUBBR</name>
<dbReference type="STRING" id="756272.Plabr_1884"/>
<dbReference type="OrthoDB" id="209502at2"/>
<evidence type="ECO:0000256" key="3">
    <source>
        <dbReference type="SAM" id="Phobius"/>
    </source>
</evidence>
<evidence type="ECO:0000313" key="4">
    <source>
        <dbReference type="EMBL" id="ADY59493.1"/>
    </source>
</evidence>
<dbReference type="HOGENOM" id="CLU_665460_0_0_0"/>
<keyword evidence="1" id="KW-0175">Coiled coil</keyword>
<evidence type="ECO:0000256" key="1">
    <source>
        <dbReference type="SAM" id="Coils"/>
    </source>
</evidence>
<dbReference type="Proteomes" id="UP000006860">
    <property type="component" value="Chromosome"/>
</dbReference>
<feature type="coiled-coil region" evidence="1">
    <location>
        <begin position="128"/>
        <end position="186"/>
    </location>
</feature>
<evidence type="ECO:0000256" key="2">
    <source>
        <dbReference type="SAM" id="MobiDB-lite"/>
    </source>
</evidence>
<reference evidence="5" key="1">
    <citation type="submission" date="2011-02" db="EMBL/GenBank/DDBJ databases">
        <title>The complete genome of Planctomyces brasiliensis DSM 5305.</title>
        <authorList>
            <person name="Lucas S."/>
            <person name="Copeland A."/>
            <person name="Lapidus A."/>
            <person name="Bruce D."/>
            <person name="Goodwin L."/>
            <person name="Pitluck S."/>
            <person name="Kyrpides N."/>
            <person name="Mavromatis K."/>
            <person name="Pagani I."/>
            <person name="Ivanova N."/>
            <person name="Ovchinnikova G."/>
            <person name="Lu M."/>
            <person name="Detter J.C."/>
            <person name="Han C."/>
            <person name="Land M."/>
            <person name="Hauser L."/>
            <person name="Markowitz V."/>
            <person name="Cheng J.-F."/>
            <person name="Hugenholtz P."/>
            <person name="Woyke T."/>
            <person name="Wu D."/>
            <person name="Tindall B."/>
            <person name="Pomrenke H.G."/>
            <person name="Brambilla E."/>
            <person name="Klenk H.-P."/>
            <person name="Eisen J.A."/>
        </authorList>
    </citation>
    <scope>NUCLEOTIDE SEQUENCE [LARGE SCALE GENOMIC DNA]</scope>
    <source>
        <strain evidence="5">ATCC 49424 / DSM 5305 / JCM 21570 / NBRC 103401 / IFAM 1448</strain>
    </source>
</reference>
<dbReference type="KEGG" id="pbs:Plabr_1884"/>
<sequence>MSSNIKFAHSAHISPKGKPKSNTAQMWSMLTAGLACGFLGMYFTITRPMSERMEFLETDLAMMQSEMHQLVGTRDDLWKTNDLLSGLRQQQRQMGEAYQALAAMRQMKSEVIALVNDYDAAKDSIAQVAELQQTIIDTQASLNETRQAVADLKSLQQDVVALGGAMNKQREQIAAAHETLAQVDELHKAVAKSGSTVESAKSVVNAVDKLTGSMISRTDALAESTEVVHQIDGLHTQLTAQAEKLPQAEQTLSEMAALEDRLAAHNPETTKQATANLAALTELEAELSTGSEQITSALRTIELLEDFQSEMEHQAASLVEMRRDLMEITFLESTVEQTLNVLKPLIQLTDMRRMNDVEVREAARVIMDRRIADGRNRKGEPASRVAEREIPAPRIAPRENVEEQKVPTPIDVE</sequence>
<dbReference type="EMBL" id="CP002546">
    <property type="protein sequence ID" value="ADY59493.1"/>
    <property type="molecule type" value="Genomic_DNA"/>
</dbReference>
<organism evidence="4 5">
    <name type="scientific">Rubinisphaera brasiliensis (strain ATCC 49424 / DSM 5305 / JCM 21570 / IAM 15109 / NBRC 103401 / IFAM 1448)</name>
    <name type="common">Planctomyces brasiliensis</name>
    <dbReference type="NCBI Taxonomy" id="756272"/>
    <lineage>
        <taxon>Bacteria</taxon>
        <taxon>Pseudomonadati</taxon>
        <taxon>Planctomycetota</taxon>
        <taxon>Planctomycetia</taxon>
        <taxon>Planctomycetales</taxon>
        <taxon>Planctomycetaceae</taxon>
        <taxon>Rubinisphaera</taxon>
    </lineage>
</organism>
<accession>F0SH08</accession>
<dbReference type="AlphaFoldDB" id="F0SH08"/>